<comment type="caution">
    <text evidence="1">The sequence shown here is derived from an EMBL/GenBank/DDBJ whole genome shotgun (WGS) entry which is preliminary data.</text>
</comment>
<evidence type="ECO:0000313" key="1">
    <source>
        <dbReference type="EMBL" id="KAH8983456.1"/>
    </source>
</evidence>
<dbReference type="SUPFAM" id="SSF52047">
    <property type="entry name" value="RNI-like"/>
    <property type="match status" value="1"/>
</dbReference>
<proteinExistence type="predicted"/>
<organism evidence="1 2">
    <name type="scientific">Lactarius akahatsu</name>
    <dbReference type="NCBI Taxonomy" id="416441"/>
    <lineage>
        <taxon>Eukaryota</taxon>
        <taxon>Fungi</taxon>
        <taxon>Dikarya</taxon>
        <taxon>Basidiomycota</taxon>
        <taxon>Agaricomycotina</taxon>
        <taxon>Agaricomycetes</taxon>
        <taxon>Russulales</taxon>
        <taxon>Russulaceae</taxon>
        <taxon>Lactarius</taxon>
    </lineage>
</organism>
<protein>
    <submittedName>
        <fullName evidence="1">Uncharacterized protein</fullName>
    </submittedName>
</protein>
<reference evidence="1" key="1">
    <citation type="submission" date="2022-01" db="EMBL/GenBank/DDBJ databases">
        <title>Comparative genomics reveals a dynamic genome evolution in the ectomycorrhizal milk-cap (Lactarius) mushrooms.</title>
        <authorList>
            <consortium name="DOE Joint Genome Institute"/>
            <person name="Lebreton A."/>
            <person name="Tang N."/>
            <person name="Kuo A."/>
            <person name="LaButti K."/>
            <person name="Drula E."/>
            <person name="Barry K."/>
            <person name="Clum A."/>
            <person name="Lipzen A."/>
            <person name="Mousain D."/>
            <person name="Ng V."/>
            <person name="Wang R."/>
            <person name="Wang X."/>
            <person name="Dai Y."/>
            <person name="Henrissat B."/>
            <person name="Grigoriev I.V."/>
            <person name="Guerin-Laguette A."/>
            <person name="Yu F."/>
            <person name="Martin F.M."/>
        </authorList>
    </citation>
    <scope>NUCLEOTIDE SEQUENCE</scope>
    <source>
        <strain evidence="1">QP</strain>
    </source>
</reference>
<sequence length="267" mass="29451">MFVEDGEISYTDRQFHLGMHILCTNGSPVLNTLAHLPSLPLVIDYQDETGTMGAKDELGMSQALQLRDRVRRIVLSIPPASLHKLIVLMDDSYPILEHLCLSSTAKGADADLIIPRTFVAPNLCHLDLLGISLPTKLPPLSSTVALVTLTLTNVQSSGYFLPKHLVTRLRFLPQLEELSVGFSIPIPRPSAESELWNAPEPPVTLPVLKRLTFRGVSAYLESLVAQISTPLLEHLGITVFNQVAFTLPHLVPFHQYDRRASSSPLRA</sequence>
<dbReference type="AlphaFoldDB" id="A0AAD4Q714"/>
<keyword evidence="2" id="KW-1185">Reference proteome</keyword>
<gene>
    <name evidence="1" type="ORF">EDB92DRAFT_1574130</name>
</gene>
<dbReference type="EMBL" id="JAKELL010000088">
    <property type="protein sequence ID" value="KAH8983456.1"/>
    <property type="molecule type" value="Genomic_DNA"/>
</dbReference>
<evidence type="ECO:0000313" key="2">
    <source>
        <dbReference type="Proteomes" id="UP001201163"/>
    </source>
</evidence>
<accession>A0AAD4Q714</accession>
<dbReference type="Proteomes" id="UP001201163">
    <property type="component" value="Unassembled WGS sequence"/>
</dbReference>
<name>A0AAD4Q714_9AGAM</name>